<dbReference type="EMBL" id="KN847045">
    <property type="protein sequence ID" value="KIW25137.1"/>
    <property type="molecule type" value="Genomic_DNA"/>
</dbReference>
<keyword evidence="3" id="KW-1185">Reference proteome</keyword>
<feature type="region of interest" description="Disordered" evidence="1">
    <location>
        <begin position="1"/>
        <end position="21"/>
    </location>
</feature>
<feature type="region of interest" description="Disordered" evidence="1">
    <location>
        <begin position="433"/>
        <end position="485"/>
    </location>
</feature>
<feature type="compositionally biased region" description="Basic and acidic residues" evidence="1">
    <location>
        <begin position="436"/>
        <end position="445"/>
    </location>
</feature>
<sequence length="507" mass="56485">MPHEFWNMPQPLGKGEPHTNPHYKCGKDASHPRPSCSDPGSFHGLLPHRVPSASLYSGEMLMQQASNFFQPSLIYADAIDEEIHFMIEPERRSAPSPIEYGDWLFEQSRLHPPALLPPAPQLVRPPSNTCKVECRLLSPEPSALYQEMNTNSTSTAKNELLEQLTAQVGDISIEPEGLSTVPTSPITLVPSLTNSRHSRSSFSISEGSPCTAAGSPKNYFESFLPHNSHGAVASPKMTYEASVGSGIYSINPPPQSNPRLFQDGQLCWTPQPTNLSSGSKYPPAQHLPNSDDSTTTTQLPQGFEGHKEVSYIDWDDEDDRRRHYSPLLRIKKSFTDLRAAERFIADANARMRINLSQRKEAKWDVPNAQRHEAYDAYQISGRHRQPTHSAQSTPLPVREENSLTRFSSKLRKRPNANFRSHGQPRVTALVGMSQQRADKGIESTRSDGILSAPPRDTAIPPTPPSTGKRKRANTMTSERSREVQKKKVKLGVVGKLVTRLLVSKRER</sequence>
<dbReference type="AlphaFoldDB" id="A0A0D2AJR5"/>
<accession>A0A0D2AJR5</accession>
<dbReference type="RefSeq" id="XP_016245353.1">
    <property type="nucleotide sequence ID" value="XM_016398162.1"/>
</dbReference>
<protein>
    <submittedName>
        <fullName evidence="2">Uncharacterized protein</fullName>
    </submittedName>
</protein>
<name>A0A0D2AJR5_9EURO</name>
<dbReference type="Proteomes" id="UP000054466">
    <property type="component" value="Unassembled WGS sequence"/>
</dbReference>
<dbReference type="OrthoDB" id="4161826at2759"/>
<feature type="region of interest" description="Disordered" evidence="1">
    <location>
        <begin position="271"/>
        <end position="304"/>
    </location>
</feature>
<dbReference type="GeneID" id="27349995"/>
<evidence type="ECO:0000256" key="1">
    <source>
        <dbReference type="SAM" id="MobiDB-lite"/>
    </source>
</evidence>
<organism evidence="2 3">
    <name type="scientific">Cladophialophora immunda</name>
    <dbReference type="NCBI Taxonomy" id="569365"/>
    <lineage>
        <taxon>Eukaryota</taxon>
        <taxon>Fungi</taxon>
        <taxon>Dikarya</taxon>
        <taxon>Ascomycota</taxon>
        <taxon>Pezizomycotina</taxon>
        <taxon>Eurotiomycetes</taxon>
        <taxon>Chaetothyriomycetidae</taxon>
        <taxon>Chaetothyriales</taxon>
        <taxon>Herpotrichiellaceae</taxon>
        <taxon>Cladophialophora</taxon>
    </lineage>
</organism>
<evidence type="ECO:0000313" key="3">
    <source>
        <dbReference type="Proteomes" id="UP000054466"/>
    </source>
</evidence>
<reference evidence="2 3" key="1">
    <citation type="submission" date="2015-01" db="EMBL/GenBank/DDBJ databases">
        <title>The Genome Sequence of Cladophialophora immunda CBS83496.</title>
        <authorList>
            <consortium name="The Broad Institute Genomics Platform"/>
            <person name="Cuomo C."/>
            <person name="de Hoog S."/>
            <person name="Gorbushina A."/>
            <person name="Stielow B."/>
            <person name="Teixiera M."/>
            <person name="Abouelleil A."/>
            <person name="Chapman S.B."/>
            <person name="Priest M."/>
            <person name="Young S.K."/>
            <person name="Wortman J."/>
            <person name="Nusbaum C."/>
            <person name="Birren B."/>
        </authorList>
    </citation>
    <scope>NUCLEOTIDE SEQUENCE [LARGE SCALE GENOMIC DNA]</scope>
    <source>
        <strain evidence="2 3">CBS 83496</strain>
    </source>
</reference>
<dbReference type="VEuPathDB" id="FungiDB:PV07_10801"/>
<gene>
    <name evidence="2" type="ORF">PV07_10801</name>
</gene>
<feature type="compositionally biased region" description="Polar residues" evidence="1">
    <location>
        <begin position="287"/>
        <end position="300"/>
    </location>
</feature>
<proteinExistence type="predicted"/>
<feature type="region of interest" description="Disordered" evidence="1">
    <location>
        <begin position="381"/>
        <end position="401"/>
    </location>
</feature>
<evidence type="ECO:0000313" key="2">
    <source>
        <dbReference type="EMBL" id="KIW25137.1"/>
    </source>
</evidence>
<dbReference type="HOGENOM" id="CLU_581581_0_0_1"/>